<evidence type="ECO:0000313" key="3">
    <source>
        <dbReference type="Proteomes" id="UP000244180"/>
    </source>
</evidence>
<protein>
    <submittedName>
        <fullName evidence="2">Uncharacterized protein</fullName>
    </submittedName>
</protein>
<accession>A0A2T5GF77</accession>
<name>A0A2T5GF77_HYDSH</name>
<dbReference type="Proteomes" id="UP000244180">
    <property type="component" value="Unassembled WGS sequence"/>
</dbReference>
<evidence type="ECO:0000256" key="1">
    <source>
        <dbReference type="SAM" id="MobiDB-lite"/>
    </source>
</evidence>
<gene>
    <name evidence="2" type="ORF">HSCHL_2401</name>
</gene>
<proteinExistence type="predicted"/>
<dbReference type="EMBL" id="PEBV01000002">
    <property type="protein sequence ID" value="PTQ54810.1"/>
    <property type="molecule type" value="Genomic_DNA"/>
</dbReference>
<dbReference type="AlphaFoldDB" id="A0A2T5GF77"/>
<reference evidence="2 3" key="1">
    <citation type="submission" date="2017-08" db="EMBL/GenBank/DDBJ databases">
        <title>Burning lignite coal seam in the remote Altai Mountains harbors a hydrogen-driven thermophilic microbial community.</title>
        <authorList>
            <person name="Kadnikov V.V."/>
            <person name="Mardanov A.V."/>
            <person name="Ivasenko D."/>
            <person name="Beletsky A.V."/>
            <person name="Karnachuk O.V."/>
            <person name="Ravin N.V."/>
        </authorList>
    </citation>
    <scope>NUCLEOTIDE SEQUENCE [LARGE SCALE GENOMIC DNA]</scope>
    <source>
        <strain evidence="2">AL33</strain>
    </source>
</reference>
<sequence>MPCLASDGRAFHIPAILPQRLPRRKRQVSFGGSAKDGEATDAATTRFSG</sequence>
<comment type="caution">
    <text evidence="2">The sequence shown here is derived from an EMBL/GenBank/DDBJ whole genome shotgun (WGS) entry which is preliminary data.</text>
</comment>
<feature type="region of interest" description="Disordered" evidence="1">
    <location>
        <begin position="24"/>
        <end position="49"/>
    </location>
</feature>
<organism evidence="2 3">
    <name type="scientific">Hydrogenibacillus schlegelii</name>
    <name type="common">Bacillus schlegelii</name>
    <dbReference type="NCBI Taxonomy" id="1484"/>
    <lineage>
        <taxon>Bacteria</taxon>
        <taxon>Bacillati</taxon>
        <taxon>Bacillota</taxon>
        <taxon>Bacilli</taxon>
        <taxon>Bacillales</taxon>
        <taxon>Bacillales Family X. Incertae Sedis</taxon>
        <taxon>Hydrogenibacillus</taxon>
    </lineage>
</organism>
<evidence type="ECO:0000313" key="2">
    <source>
        <dbReference type="EMBL" id="PTQ54810.1"/>
    </source>
</evidence>